<evidence type="ECO:0000313" key="1">
    <source>
        <dbReference type="EMBL" id="ATF09130.1"/>
    </source>
</evidence>
<proteinExistence type="predicted"/>
<keyword evidence="2" id="KW-1185">Reference proteome</keyword>
<dbReference type="Proteomes" id="UP000218160">
    <property type="component" value="Chromosome 1"/>
</dbReference>
<protein>
    <submittedName>
        <fullName evidence="1">Uncharacterized protein</fullName>
    </submittedName>
</protein>
<gene>
    <name evidence="1" type="ORF">BTN50_0608</name>
</gene>
<reference evidence="2" key="1">
    <citation type="submission" date="2017-04" db="EMBL/GenBank/DDBJ databases">
        <title>Genome evolution of the luminous symbionts of deep sea anglerfish.</title>
        <authorList>
            <person name="Hendry T.A."/>
        </authorList>
    </citation>
    <scope>NUCLEOTIDE SEQUENCE [LARGE SCALE GENOMIC DNA]</scope>
</reference>
<name>A0A291B812_9GAMM</name>
<evidence type="ECO:0000313" key="2">
    <source>
        <dbReference type="Proteomes" id="UP000218160"/>
    </source>
</evidence>
<dbReference type="KEGG" id="elux:BTN50_0608"/>
<accession>A0A291B812</accession>
<dbReference type="EMBL" id="CP020660">
    <property type="protein sequence ID" value="ATF09130.1"/>
    <property type="molecule type" value="Genomic_DNA"/>
</dbReference>
<dbReference type="AlphaFoldDB" id="A0A291B812"/>
<organism evidence="1 2">
    <name type="scientific">Candidatus Enterovibrio altilux</name>
    <dbReference type="NCBI Taxonomy" id="1927128"/>
    <lineage>
        <taxon>Bacteria</taxon>
        <taxon>Pseudomonadati</taxon>
        <taxon>Pseudomonadota</taxon>
        <taxon>Gammaproteobacteria</taxon>
        <taxon>Vibrionales</taxon>
        <taxon>Vibrionaceae</taxon>
        <taxon>Enterovibrio</taxon>
    </lineage>
</organism>
<sequence length="48" mass="5618">MLRNHSLEQYNEALLNQASLTFLIDEEFIPYGIKLNKIIIEDLVDLII</sequence>